<sequence length="110" mass="12366">MASSAELLALLRDRLNRSELEWRRTRLPPPTRANPLPDPDAVRLARMLEECGRKIDRIAGQLRTRPADAATENTVQTHLAFLVSLTETGMPDAEPLFASLRHLETLLADR</sequence>
<proteinExistence type="predicted"/>
<gene>
    <name evidence="1" type="ORF">NFI95_11465</name>
</gene>
<name>A0ABT1W852_9PROT</name>
<organism evidence="1 2">
    <name type="scientific">Endosaccharibacter trunci</name>
    <dbReference type="NCBI Taxonomy" id="2812733"/>
    <lineage>
        <taxon>Bacteria</taxon>
        <taxon>Pseudomonadati</taxon>
        <taxon>Pseudomonadota</taxon>
        <taxon>Alphaproteobacteria</taxon>
        <taxon>Acetobacterales</taxon>
        <taxon>Acetobacteraceae</taxon>
        <taxon>Endosaccharibacter</taxon>
    </lineage>
</organism>
<dbReference type="RefSeq" id="WP_422864539.1">
    <property type="nucleotide sequence ID" value="NZ_JAMSKV010000009.1"/>
</dbReference>
<protein>
    <submittedName>
        <fullName evidence="1">Uncharacterized protein</fullName>
    </submittedName>
</protein>
<dbReference type="Proteomes" id="UP001524587">
    <property type="component" value="Unassembled WGS sequence"/>
</dbReference>
<reference evidence="1 2" key="1">
    <citation type="submission" date="2022-06" db="EMBL/GenBank/DDBJ databases">
        <title>Endosaccharibacter gen. nov., sp. nov., endophytic bacteria isolated from sugarcane.</title>
        <authorList>
            <person name="Pitiwittayakul N."/>
            <person name="Yukphan P."/>
            <person name="Charoenyingcharoen P."/>
            <person name="Tanasupawat S."/>
        </authorList>
    </citation>
    <scope>NUCLEOTIDE SEQUENCE [LARGE SCALE GENOMIC DNA]</scope>
    <source>
        <strain evidence="1 2">KSS8</strain>
    </source>
</reference>
<evidence type="ECO:0000313" key="1">
    <source>
        <dbReference type="EMBL" id="MCQ8279064.1"/>
    </source>
</evidence>
<accession>A0ABT1W852</accession>
<dbReference type="EMBL" id="JAMSKV010000009">
    <property type="protein sequence ID" value="MCQ8279064.1"/>
    <property type="molecule type" value="Genomic_DNA"/>
</dbReference>
<keyword evidence="2" id="KW-1185">Reference proteome</keyword>
<evidence type="ECO:0000313" key="2">
    <source>
        <dbReference type="Proteomes" id="UP001524587"/>
    </source>
</evidence>
<comment type="caution">
    <text evidence="1">The sequence shown here is derived from an EMBL/GenBank/DDBJ whole genome shotgun (WGS) entry which is preliminary data.</text>
</comment>